<protein>
    <submittedName>
        <fullName evidence="1">Uncharacterized protein</fullName>
    </submittedName>
</protein>
<dbReference type="Proteomes" id="UP000323297">
    <property type="component" value="Unassembled WGS sequence"/>
</dbReference>
<name>A0A5B0SXD7_9ENTR</name>
<organism evidence="1 2">
    <name type="scientific">Citrobacter portucalensis</name>
    <dbReference type="NCBI Taxonomy" id="1639133"/>
    <lineage>
        <taxon>Bacteria</taxon>
        <taxon>Pseudomonadati</taxon>
        <taxon>Pseudomonadota</taxon>
        <taxon>Gammaproteobacteria</taxon>
        <taxon>Enterobacterales</taxon>
        <taxon>Enterobacteriaceae</taxon>
        <taxon>Citrobacter</taxon>
        <taxon>Citrobacter freundii complex</taxon>
    </lineage>
</organism>
<evidence type="ECO:0000313" key="1">
    <source>
        <dbReference type="EMBL" id="KAA1141939.1"/>
    </source>
</evidence>
<dbReference type="AlphaFoldDB" id="A0A5B0SXD7"/>
<comment type="caution">
    <text evidence="1">The sequence shown here is derived from an EMBL/GenBank/DDBJ whole genome shotgun (WGS) entry which is preliminary data.</text>
</comment>
<dbReference type="RefSeq" id="WP_079939721.1">
    <property type="nucleotide sequence ID" value="NZ_JBKGMH010000018.1"/>
</dbReference>
<reference evidence="1 2" key="1">
    <citation type="submission" date="2019-08" db="EMBL/GenBank/DDBJ databases">
        <title>Draft genome sequence of Citrobacter portucalensis strain isolated from green turtle.</title>
        <authorList>
            <person name="Fernandes M.R."/>
            <person name="Sellera F.P."/>
            <person name="Goldeberg D.W."/>
            <person name="Costa D.C."/>
            <person name="Lincopan N."/>
        </authorList>
    </citation>
    <scope>NUCLEOTIDE SEQUENCE [LARGE SCALE GENOMIC DNA]</scope>
    <source>
        <strain evidence="1 2">TV06</strain>
    </source>
</reference>
<gene>
    <name evidence="1" type="ORF">D3H66_19380</name>
</gene>
<accession>A0A5B0SXD7</accession>
<sequence length="234" mass="26896">MYSLLLKDRAYPITMYLAYMTRVKGLTRAQAIELLTYNAVKLGLRKDSTPPASNTVARWGKTTDVPLWAIVTAMYITDRLGKIPFLDKEWAFWSYSTSERGIDKTKYTGIPYEWLNTAYNYKKEYELRAEYRKRFKSLSYPDIASKIVIFYRGNNLESVNIPTLFFGLSNSFTLNEYIDDKLNSGKPLTDDDVSFAIAKDDSNARLYDEIVCTLKELAELQVVTHLCKGYIAVS</sequence>
<proteinExistence type="predicted"/>
<dbReference type="EMBL" id="VTZD01000024">
    <property type="protein sequence ID" value="KAA1141939.1"/>
    <property type="molecule type" value="Genomic_DNA"/>
</dbReference>
<evidence type="ECO:0000313" key="2">
    <source>
        <dbReference type="Proteomes" id="UP000323297"/>
    </source>
</evidence>